<accession>A0A380T9B4</accession>
<reference evidence="1" key="1">
    <citation type="submission" date="2018-07" db="EMBL/GenBank/DDBJ databases">
        <authorList>
            <person name="Quirk P.G."/>
            <person name="Krulwich T.A."/>
        </authorList>
    </citation>
    <scope>NUCLEOTIDE SEQUENCE</scope>
</reference>
<sequence>MTEVRQKWTPALFPRKQKRRPVAGPALSLFWRSGEGLAEDWSFLEVDLQFHSVGARLGPKRATRSACV</sequence>
<protein>
    <submittedName>
        <fullName evidence="1">Uncharacterized protein</fullName>
    </submittedName>
</protein>
<gene>
    <name evidence="1" type="ORF">DF3PB_10069</name>
</gene>
<organism evidence="1">
    <name type="scientific">metagenome</name>
    <dbReference type="NCBI Taxonomy" id="256318"/>
    <lineage>
        <taxon>unclassified sequences</taxon>
        <taxon>metagenomes</taxon>
    </lineage>
</organism>
<dbReference type="EMBL" id="UIDG01000001">
    <property type="protein sequence ID" value="SUS03317.1"/>
    <property type="molecule type" value="Genomic_DNA"/>
</dbReference>
<evidence type="ECO:0000313" key="1">
    <source>
        <dbReference type="EMBL" id="SUS03317.1"/>
    </source>
</evidence>
<name>A0A380T9B4_9ZZZZ</name>
<proteinExistence type="predicted"/>
<dbReference type="AlphaFoldDB" id="A0A380T9B4"/>